<accession>X1LZG8</accession>
<keyword evidence="2" id="KW-0501">Molybdenum cofactor biosynthesis</keyword>
<dbReference type="InterPro" id="IPR002820">
    <property type="entry name" value="Mopterin_CF_biosynth-C_dom"/>
</dbReference>
<evidence type="ECO:0000313" key="4">
    <source>
        <dbReference type="EMBL" id="GAI11216.1"/>
    </source>
</evidence>
<proteinExistence type="predicted"/>
<dbReference type="Gene3D" id="3.30.70.640">
    <property type="entry name" value="Molybdopterin cofactor biosynthesis C (MoaC) domain"/>
    <property type="match status" value="1"/>
</dbReference>
<protein>
    <recommendedName>
        <fullName evidence="3">Molybdopterin cofactor biosynthesis C (MoaC) domain-containing protein</fullName>
    </recommendedName>
</protein>
<evidence type="ECO:0000256" key="2">
    <source>
        <dbReference type="ARBA" id="ARBA00023150"/>
    </source>
</evidence>
<feature type="domain" description="Molybdopterin cofactor biosynthesis C (MoaC)" evidence="3">
    <location>
        <begin position="1"/>
        <end position="93"/>
    </location>
</feature>
<reference evidence="4" key="1">
    <citation type="journal article" date="2014" name="Front. Microbiol.">
        <title>High frequency of phylogenetically diverse reductive dehalogenase-homologous genes in deep subseafloor sedimentary metagenomes.</title>
        <authorList>
            <person name="Kawai M."/>
            <person name="Futagami T."/>
            <person name="Toyoda A."/>
            <person name="Takaki Y."/>
            <person name="Nishi S."/>
            <person name="Hori S."/>
            <person name="Arai W."/>
            <person name="Tsubouchi T."/>
            <person name="Morono Y."/>
            <person name="Uchiyama I."/>
            <person name="Ito T."/>
            <person name="Fujiyama A."/>
            <person name="Inagaki F."/>
            <person name="Takami H."/>
        </authorList>
    </citation>
    <scope>NUCLEOTIDE SEQUENCE</scope>
    <source>
        <strain evidence="4">Expedition CK06-06</strain>
    </source>
</reference>
<dbReference type="InterPro" id="IPR036522">
    <property type="entry name" value="MoaC_sf"/>
</dbReference>
<dbReference type="GO" id="GO:0006777">
    <property type="term" value="P:Mo-molybdopterin cofactor biosynthetic process"/>
    <property type="evidence" value="ECO:0007669"/>
    <property type="project" value="UniProtKB-KW"/>
</dbReference>
<dbReference type="AlphaFoldDB" id="X1LZG8"/>
<dbReference type="Pfam" id="PF01967">
    <property type="entry name" value="MoaC"/>
    <property type="match status" value="1"/>
</dbReference>
<organism evidence="4">
    <name type="scientific">marine sediment metagenome</name>
    <dbReference type="NCBI Taxonomy" id="412755"/>
    <lineage>
        <taxon>unclassified sequences</taxon>
        <taxon>metagenomes</taxon>
        <taxon>ecological metagenomes</taxon>
    </lineage>
</organism>
<dbReference type="EMBL" id="BARV01005109">
    <property type="protein sequence ID" value="GAI11216.1"/>
    <property type="molecule type" value="Genomic_DNA"/>
</dbReference>
<dbReference type="UniPathway" id="UPA00344"/>
<comment type="pathway">
    <text evidence="1">Cofactor biosynthesis; molybdopterin biosynthesis.</text>
</comment>
<gene>
    <name evidence="4" type="ORF">S06H3_10832</name>
</gene>
<name>X1LZG8_9ZZZZ</name>
<evidence type="ECO:0000259" key="3">
    <source>
        <dbReference type="Pfam" id="PF01967"/>
    </source>
</evidence>
<comment type="caution">
    <text evidence="4">The sequence shown here is derived from an EMBL/GenBank/DDBJ whole genome shotgun (WGS) entry which is preliminary data.</text>
</comment>
<evidence type="ECO:0000256" key="1">
    <source>
        <dbReference type="ARBA" id="ARBA00005046"/>
    </source>
</evidence>
<dbReference type="SUPFAM" id="SSF55040">
    <property type="entry name" value="Molybdenum cofactor biosynthesis protein C, MoaC"/>
    <property type="match status" value="1"/>
</dbReference>
<sequence length="102" mass="10847">MKPATLELIRRGEIEKGDVLAGAQTAGIMAAKETPRLIPLCHPLLLTNVTVEFHLPENADFIDITASAKGVGKTGFEMEALVAVAVAALTIYDRRIGTTAKC</sequence>